<dbReference type="PANTHER" id="PTHR13265:SF0">
    <property type="entry name" value="HPR1"/>
    <property type="match status" value="1"/>
</dbReference>
<accession>A0A814DTH5</accession>
<evidence type="ECO:0000313" key="2">
    <source>
        <dbReference type="Proteomes" id="UP000663828"/>
    </source>
</evidence>
<gene>
    <name evidence="1" type="ORF">XAT740_LOCUS11042</name>
</gene>
<evidence type="ECO:0000313" key="1">
    <source>
        <dbReference type="EMBL" id="CAF0958339.1"/>
    </source>
</evidence>
<comment type="caution">
    <text evidence="1">The sequence shown here is derived from an EMBL/GenBank/DDBJ whole genome shotgun (WGS) entry which is preliminary data.</text>
</comment>
<sequence>MIEKNSSTFEVIRQHIEADLNTSQWNVQRIRDVLDKNKSPEYRTAVEHAFRSVLFRLMEQQVEVTHGTNLDDMETSTFVTDQFLANVRHLIGCAIEAVHSEFAAAAMPIYLFNDLFAYTTIDVGERIFIVLEENASIWRSTTFFQSVKNVLLRMCNDLLKRLSKMQKTVFSGRILTFLAQLFPLNEKSGLNQIGHFNTDNVTKLTKTKQAVSPVEEVEKEKKMEVDEDGEIHDLHQKNSAEFYSNFWMLQDYFSKPFQLWERTSWNTFVH</sequence>
<dbReference type="PANTHER" id="PTHR13265">
    <property type="entry name" value="THO COMPLEX SUBUNIT 1"/>
    <property type="match status" value="1"/>
</dbReference>
<dbReference type="AlphaFoldDB" id="A0A814DTH5"/>
<dbReference type="GO" id="GO:0000445">
    <property type="term" value="C:THO complex part of transcription export complex"/>
    <property type="evidence" value="ECO:0007669"/>
    <property type="project" value="TreeGrafter"/>
</dbReference>
<protein>
    <submittedName>
        <fullName evidence="1">Uncharacterized protein</fullName>
    </submittedName>
</protein>
<dbReference type="EMBL" id="CAJNOR010000599">
    <property type="protein sequence ID" value="CAF0958339.1"/>
    <property type="molecule type" value="Genomic_DNA"/>
</dbReference>
<feature type="non-terminal residue" evidence="1">
    <location>
        <position position="1"/>
    </location>
</feature>
<dbReference type="GO" id="GO:0006406">
    <property type="term" value="P:mRNA export from nucleus"/>
    <property type="evidence" value="ECO:0007669"/>
    <property type="project" value="TreeGrafter"/>
</dbReference>
<dbReference type="Pfam" id="PF11957">
    <property type="entry name" value="efThoc1"/>
    <property type="match status" value="1"/>
</dbReference>
<name>A0A814DTH5_ADIRI</name>
<reference evidence="1" key="1">
    <citation type="submission" date="2021-02" db="EMBL/GenBank/DDBJ databases">
        <authorList>
            <person name="Nowell W R."/>
        </authorList>
    </citation>
    <scope>NUCLEOTIDE SEQUENCE</scope>
</reference>
<organism evidence="1 2">
    <name type="scientific">Adineta ricciae</name>
    <name type="common">Rotifer</name>
    <dbReference type="NCBI Taxonomy" id="249248"/>
    <lineage>
        <taxon>Eukaryota</taxon>
        <taxon>Metazoa</taxon>
        <taxon>Spiralia</taxon>
        <taxon>Gnathifera</taxon>
        <taxon>Rotifera</taxon>
        <taxon>Eurotatoria</taxon>
        <taxon>Bdelloidea</taxon>
        <taxon>Adinetida</taxon>
        <taxon>Adinetidae</taxon>
        <taxon>Adineta</taxon>
    </lineage>
</organism>
<proteinExistence type="predicted"/>
<dbReference type="Proteomes" id="UP000663828">
    <property type="component" value="Unassembled WGS sequence"/>
</dbReference>
<keyword evidence="2" id="KW-1185">Reference proteome</keyword>
<dbReference type="InterPro" id="IPR021861">
    <property type="entry name" value="THO_THOC1"/>
</dbReference>